<dbReference type="STRING" id="1237149.C900_03555"/>
<proteinExistence type="predicted"/>
<evidence type="ECO:0000313" key="2">
    <source>
        <dbReference type="Proteomes" id="UP000011135"/>
    </source>
</evidence>
<dbReference type="PATRIC" id="fig|1237149.3.peg.3316"/>
<name>L8JSV1_9BACT</name>
<dbReference type="EMBL" id="AMZN01000051">
    <property type="protein sequence ID" value="ELR70574.1"/>
    <property type="molecule type" value="Genomic_DNA"/>
</dbReference>
<organism evidence="1 2">
    <name type="scientific">Fulvivirga imtechensis AK7</name>
    <dbReference type="NCBI Taxonomy" id="1237149"/>
    <lineage>
        <taxon>Bacteria</taxon>
        <taxon>Pseudomonadati</taxon>
        <taxon>Bacteroidota</taxon>
        <taxon>Cytophagia</taxon>
        <taxon>Cytophagales</taxon>
        <taxon>Fulvivirgaceae</taxon>
        <taxon>Fulvivirga</taxon>
    </lineage>
</organism>
<reference evidence="1 2" key="1">
    <citation type="submission" date="2012-12" db="EMBL/GenBank/DDBJ databases">
        <title>Genome assembly of Fulvivirga imtechensis AK7.</title>
        <authorList>
            <person name="Nupur N."/>
            <person name="Khatri I."/>
            <person name="Kumar R."/>
            <person name="Subramanian S."/>
            <person name="Pinnaka A."/>
        </authorList>
    </citation>
    <scope>NUCLEOTIDE SEQUENCE [LARGE SCALE GENOMIC DNA]</scope>
    <source>
        <strain evidence="1 2">AK7</strain>
    </source>
</reference>
<dbReference type="eggNOG" id="COG5661">
    <property type="taxonomic scope" value="Bacteria"/>
</dbReference>
<dbReference type="Proteomes" id="UP000011135">
    <property type="component" value="Unassembled WGS sequence"/>
</dbReference>
<keyword evidence="2" id="KW-1185">Reference proteome</keyword>
<sequence length="166" mass="19151">MAQTDSQKYIEWTPSYQLNWNDFAGQPGAGAIGDAGTAVAIKAKPYIEKSKIHYIVHALFDKHKSWYRDKSPSLLAHEQLHFDLAELYARKARKKIIEIALTGETDLKVYNQAVQKILNESNMIDRQYDAETLHGSITKKQQEWKERVDKELIALQSYTDQRVDLK</sequence>
<comment type="caution">
    <text evidence="1">The sequence shown here is derived from an EMBL/GenBank/DDBJ whole genome shotgun (WGS) entry which is preliminary data.</text>
</comment>
<dbReference type="InterPro" id="IPR010321">
    <property type="entry name" value="DUF922"/>
</dbReference>
<dbReference type="Pfam" id="PF06037">
    <property type="entry name" value="DUF922"/>
    <property type="match status" value="1"/>
</dbReference>
<dbReference type="AlphaFoldDB" id="L8JSV1"/>
<evidence type="ECO:0000313" key="1">
    <source>
        <dbReference type="EMBL" id="ELR70574.1"/>
    </source>
</evidence>
<evidence type="ECO:0008006" key="3">
    <source>
        <dbReference type="Google" id="ProtNLM"/>
    </source>
</evidence>
<protein>
    <recommendedName>
        <fullName evidence="3">DUF922 domain-containing protein</fullName>
    </recommendedName>
</protein>
<accession>L8JSV1</accession>
<gene>
    <name evidence="1" type="ORF">C900_03555</name>
</gene>